<gene>
    <name evidence="1" type="ORF">Hypma_005064</name>
</gene>
<proteinExistence type="predicted"/>
<reference evidence="1" key="1">
    <citation type="submission" date="2018-04" db="EMBL/GenBank/DDBJ databases">
        <title>Whole genome sequencing of Hypsizygus marmoreus.</title>
        <authorList>
            <person name="Choi I.-G."/>
            <person name="Min B."/>
            <person name="Kim J.-G."/>
            <person name="Kim S."/>
            <person name="Oh Y.-L."/>
            <person name="Kong W.-S."/>
            <person name="Park H."/>
            <person name="Jeong J."/>
            <person name="Song E.-S."/>
        </authorList>
    </citation>
    <scope>NUCLEOTIDE SEQUENCE [LARGE SCALE GENOMIC DNA]</scope>
    <source>
        <strain evidence="1">51987-8</strain>
    </source>
</reference>
<keyword evidence="2" id="KW-1185">Reference proteome</keyword>
<protein>
    <recommendedName>
        <fullName evidence="3">F-box domain-containing protein</fullName>
    </recommendedName>
</protein>
<organism evidence="1 2">
    <name type="scientific">Hypsizygus marmoreus</name>
    <name type="common">White beech mushroom</name>
    <name type="synonym">Agaricus marmoreus</name>
    <dbReference type="NCBI Taxonomy" id="39966"/>
    <lineage>
        <taxon>Eukaryota</taxon>
        <taxon>Fungi</taxon>
        <taxon>Dikarya</taxon>
        <taxon>Basidiomycota</taxon>
        <taxon>Agaricomycotina</taxon>
        <taxon>Agaricomycetes</taxon>
        <taxon>Agaricomycetidae</taxon>
        <taxon>Agaricales</taxon>
        <taxon>Tricholomatineae</taxon>
        <taxon>Lyophyllaceae</taxon>
        <taxon>Hypsizygus</taxon>
    </lineage>
</organism>
<dbReference type="OrthoDB" id="3145912at2759"/>
<name>A0A369K5B2_HYPMA</name>
<dbReference type="InParanoid" id="A0A369K5B2"/>
<accession>A0A369K5B2</accession>
<comment type="caution">
    <text evidence="1">The sequence shown here is derived from an EMBL/GenBank/DDBJ whole genome shotgun (WGS) entry which is preliminary data.</text>
</comment>
<evidence type="ECO:0000313" key="1">
    <source>
        <dbReference type="EMBL" id="RDB27033.1"/>
    </source>
</evidence>
<dbReference type="AlphaFoldDB" id="A0A369K5B2"/>
<dbReference type="EMBL" id="LUEZ02000021">
    <property type="protein sequence ID" value="RDB27033.1"/>
    <property type="molecule type" value="Genomic_DNA"/>
</dbReference>
<evidence type="ECO:0000313" key="2">
    <source>
        <dbReference type="Proteomes" id="UP000076154"/>
    </source>
</evidence>
<dbReference type="Proteomes" id="UP000076154">
    <property type="component" value="Unassembled WGS sequence"/>
</dbReference>
<evidence type="ECO:0008006" key="3">
    <source>
        <dbReference type="Google" id="ProtNLM"/>
    </source>
</evidence>
<sequence>MCVQSDVLSNDLWSRLPTELIREIILYLASTNRKTARQLRLVSRYANVWVLPMLFRIVTFTSPDHVTRFASTLLPKRKLHIPAMKSMLHTSPRPLSSYNIESVALVVNTRLPSVEIALASVAPAFSRVKKLVITAQNLSSNAHWLRQHPIRPNQMMILHFGSPHTVNFHEPIFQEVTHLYTSVLSGYRETSVKDMPQLTHLAAHTRLNLPIELVACVAEEITQILTASTLLKQFVLVLDSDGVFDNNNWIHLLEPCFRDQRFMVLPFFRNPRWEWRDMLRGRETIWDRANAWRSVERGDEATMILRRTEILASLRSEQLSLPRNAATWEIDLVERESYTPYEGDPTERLYKRTPYPKHAVE</sequence>